<evidence type="ECO:0008006" key="4">
    <source>
        <dbReference type="Google" id="ProtNLM"/>
    </source>
</evidence>
<keyword evidence="1" id="KW-0472">Membrane</keyword>
<dbReference type="EMBL" id="LZJS01000150">
    <property type="protein sequence ID" value="OBH54597.1"/>
    <property type="molecule type" value="Genomic_DNA"/>
</dbReference>
<dbReference type="AlphaFoldDB" id="A0A1A2RST0"/>
<evidence type="ECO:0000256" key="1">
    <source>
        <dbReference type="SAM" id="Phobius"/>
    </source>
</evidence>
<organism evidence="2 3">
    <name type="scientific">Mycobacterium colombiense</name>
    <dbReference type="NCBI Taxonomy" id="339268"/>
    <lineage>
        <taxon>Bacteria</taxon>
        <taxon>Bacillati</taxon>
        <taxon>Actinomycetota</taxon>
        <taxon>Actinomycetes</taxon>
        <taxon>Mycobacteriales</taxon>
        <taxon>Mycobacteriaceae</taxon>
        <taxon>Mycobacterium</taxon>
        <taxon>Mycobacterium avium complex (MAC)</taxon>
    </lineage>
</organism>
<dbReference type="Pfam" id="PF11196">
    <property type="entry name" value="DUF2834"/>
    <property type="match status" value="1"/>
</dbReference>
<dbReference type="InterPro" id="IPR021362">
    <property type="entry name" value="DUF2834"/>
</dbReference>
<feature type="transmembrane region" description="Helical" evidence="1">
    <location>
        <begin position="94"/>
        <end position="113"/>
    </location>
</feature>
<dbReference type="Proteomes" id="UP000093861">
    <property type="component" value="Unassembled WGS sequence"/>
</dbReference>
<comment type="caution">
    <text evidence="2">The sequence shown here is derived from an EMBL/GenBank/DDBJ whole genome shotgun (WGS) entry which is preliminary data.</text>
</comment>
<protein>
    <recommendedName>
        <fullName evidence="4">DUF2834 domain-containing protein</fullName>
    </recommendedName>
</protein>
<evidence type="ECO:0000313" key="3">
    <source>
        <dbReference type="Proteomes" id="UP000093861"/>
    </source>
</evidence>
<sequence>MTTADHADRASSVPTSRKILCIVYGAIAVAALIATWSQTVTYVHSPTDFFVNFWRDTKTTAASRNITADALMLALSAVILMVTEARKYNLRFVWVYIVGSFFIAVSVMFPLFLVARELRLGTADAPRLRSTDTILLAVVAALAVAQTIWIDMG</sequence>
<name>A0A1A2RST0_9MYCO</name>
<evidence type="ECO:0000313" key="2">
    <source>
        <dbReference type="EMBL" id="OBH54597.1"/>
    </source>
</evidence>
<proteinExistence type="predicted"/>
<reference evidence="2 3" key="1">
    <citation type="submission" date="2016-06" db="EMBL/GenBank/DDBJ databases">
        <authorList>
            <person name="Kjaerup R.B."/>
            <person name="Dalgaard T.S."/>
            <person name="Juul-Madsen H.R."/>
        </authorList>
    </citation>
    <scope>NUCLEOTIDE SEQUENCE [LARGE SCALE GENOMIC DNA]</scope>
    <source>
        <strain evidence="2 3">E2464</strain>
    </source>
</reference>
<gene>
    <name evidence="2" type="ORF">A5685_11905</name>
</gene>
<feature type="transmembrane region" description="Helical" evidence="1">
    <location>
        <begin position="133"/>
        <end position="150"/>
    </location>
</feature>
<keyword evidence="1" id="KW-1133">Transmembrane helix</keyword>
<keyword evidence="1" id="KW-0812">Transmembrane</keyword>
<accession>A0A1A2RST0</accession>
<dbReference type="RefSeq" id="WP_064953870.1">
    <property type="nucleotide sequence ID" value="NZ_LZJS01000150.1"/>
</dbReference>
<feature type="transmembrane region" description="Helical" evidence="1">
    <location>
        <begin position="21"/>
        <end position="42"/>
    </location>
</feature>